<reference evidence="2" key="1">
    <citation type="submission" date="2020-11" db="EMBL/GenBank/DDBJ databases">
        <title>Nocardia NEAU-351.nov., a novel actinomycete isolated from the cow dung.</title>
        <authorList>
            <person name="Zhang X."/>
        </authorList>
    </citation>
    <scope>NUCLEOTIDE SEQUENCE</scope>
    <source>
        <strain evidence="2">NEAU-351</strain>
    </source>
</reference>
<dbReference type="EMBL" id="JADMLG010000012">
    <property type="protein sequence ID" value="MBH0779741.1"/>
    <property type="molecule type" value="Genomic_DNA"/>
</dbReference>
<sequence>MTETSATTNVIDRLFGALERGDVAAAQACLTEDAVIWHGFDRIRHDRESVGKDWEQLVANFAQRRFVDVHRRPTPDGFVQQHVMSVRTATGILLAWPLCVVVTVRGDRIARIDEYIDRAGHFTPDDLESASSRSAPTGSMTS</sequence>
<dbReference type="SUPFAM" id="SSF54427">
    <property type="entry name" value="NTF2-like"/>
    <property type="match status" value="1"/>
</dbReference>
<dbReference type="RefSeq" id="WP_196152061.1">
    <property type="nucleotide sequence ID" value="NZ_JADMLG010000012.1"/>
</dbReference>
<feature type="domain" description="SnoaL-like" evidence="1">
    <location>
        <begin position="12"/>
        <end position="112"/>
    </location>
</feature>
<protein>
    <submittedName>
        <fullName evidence="2">Nuclear transport factor 2 family protein</fullName>
    </submittedName>
</protein>
<evidence type="ECO:0000313" key="2">
    <source>
        <dbReference type="EMBL" id="MBH0779741.1"/>
    </source>
</evidence>
<proteinExistence type="predicted"/>
<evidence type="ECO:0000313" key="3">
    <source>
        <dbReference type="Proteomes" id="UP000655751"/>
    </source>
</evidence>
<dbReference type="InterPro" id="IPR032710">
    <property type="entry name" value="NTF2-like_dom_sf"/>
</dbReference>
<evidence type="ECO:0000259" key="1">
    <source>
        <dbReference type="Pfam" id="PF12680"/>
    </source>
</evidence>
<dbReference type="InterPro" id="IPR037401">
    <property type="entry name" value="SnoaL-like"/>
</dbReference>
<dbReference type="Gene3D" id="3.10.450.50">
    <property type="match status" value="1"/>
</dbReference>
<name>A0A931IEH9_9NOCA</name>
<dbReference type="Pfam" id="PF12680">
    <property type="entry name" value="SnoaL_2"/>
    <property type="match status" value="1"/>
</dbReference>
<accession>A0A931IEH9</accession>
<gene>
    <name evidence="2" type="ORF">IT779_26060</name>
</gene>
<comment type="caution">
    <text evidence="2">The sequence shown here is derived from an EMBL/GenBank/DDBJ whole genome shotgun (WGS) entry which is preliminary data.</text>
</comment>
<organism evidence="2 3">
    <name type="scientific">Nocardia bovistercoris</name>
    <dbReference type="NCBI Taxonomy" id="2785916"/>
    <lineage>
        <taxon>Bacteria</taxon>
        <taxon>Bacillati</taxon>
        <taxon>Actinomycetota</taxon>
        <taxon>Actinomycetes</taxon>
        <taxon>Mycobacteriales</taxon>
        <taxon>Nocardiaceae</taxon>
        <taxon>Nocardia</taxon>
    </lineage>
</organism>
<dbReference type="Proteomes" id="UP000655751">
    <property type="component" value="Unassembled WGS sequence"/>
</dbReference>
<dbReference type="AlphaFoldDB" id="A0A931IEH9"/>
<keyword evidence="3" id="KW-1185">Reference proteome</keyword>